<keyword evidence="3" id="KW-0804">Transcription</keyword>
<evidence type="ECO:0000256" key="4">
    <source>
        <dbReference type="PROSITE-ProRule" id="PRU00335"/>
    </source>
</evidence>
<proteinExistence type="predicted"/>
<evidence type="ECO:0000256" key="2">
    <source>
        <dbReference type="ARBA" id="ARBA00023125"/>
    </source>
</evidence>
<accession>A0A7X0RGA9</accession>
<dbReference type="InterPro" id="IPR001647">
    <property type="entry name" value="HTH_TetR"/>
</dbReference>
<dbReference type="InterPro" id="IPR050109">
    <property type="entry name" value="HTH-type_TetR-like_transc_reg"/>
</dbReference>
<keyword evidence="2 4" id="KW-0238">DNA-binding</keyword>
<keyword evidence="1" id="KW-0805">Transcription regulation</keyword>
<dbReference type="InterPro" id="IPR009057">
    <property type="entry name" value="Homeodomain-like_sf"/>
</dbReference>
<dbReference type="Gene3D" id="1.10.357.10">
    <property type="entry name" value="Tetracycline Repressor, domain 2"/>
    <property type="match status" value="1"/>
</dbReference>
<dbReference type="SUPFAM" id="SSF46689">
    <property type="entry name" value="Homeodomain-like"/>
    <property type="match status" value="1"/>
</dbReference>
<dbReference type="PROSITE" id="PS50977">
    <property type="entry name" value="HTH_TETR_2"/>
    <property type="match status" value="1"/>
</dbReference>
<name>A0A7X0RGA9_9ACTN</name>
<dbReference type="EMBL" id="JACKXE010000001">
    <property type="protein sequence ID" value="MBB6627796.1"/>
    <property type="molecule type" value="Genomic_DNA"/>
</dbReference>
<feature type="DNA-binding region" description="H-T-H motif" evidence="4">
    <location>
        <begin position="32"/>
        <end position="51"/>
    </location>
</feature>
<evidence type="ECO:0000256" key="3">
    <source>
        <dbReference type="ARBA" id="ARBA00023163"/>
    </source>
</evidence>
<dbReference type="Pfam" id="PF00440">
    <property type="entry name" value="TetR_N"/>
    <property type="match status" value="1"/>
</dbReference>
<dbReference type="PANTHER" id="PTHR30055">
    <property type="entry name" value="HTH-TYPE TRANSCRIPTIONAL REGULATOR RUTR"/>
    <property type="match status" value="1"/>
</dbReference>
<dbReference type="Proteomes" id="UP000523955">
    <property type="component" value="Unassembled WGS sequence"/>
</dbReference>
<dbReference type="RefSeq" id="WP_185252920.1">
    <property type="nucleotide sequence ID" value="NZ_JACKXE010000001.1"/>
</dbReference>
<gene>
    <name evidence="6" type="ORF">H5V45_10735</name>
</gene>
<dbReference type="Gene3D" id="1.10.10.60">
    <property type="entry name" value="Homeodomain-like"/>
    <property type="match status" value="1"/>
</dbReference>
<organism evidence="6 7">
    <name type="scientific">Nocardioides luti</name>
    <dbReference type="NCBI Taxonomy" id="2761101"/>
    <lineage>
        <taxon>Bacteria</taxon>
        <taxon>Bacillati</taxon>
        <taxon>Actinomycetota</taxon>
        <taxon>Actinomycetes</taxon>
        <taxon>Propionibacteriales</taxon>
        <taxon>Nocardioidaceae</taxon>
        <taxon>Nocardioides</taxon>
    </lineage>
</organism>
<evidence type="ECO:0000313" key="7">
    <source>
        <dbReference type="Proteomes" id="UP000523955"/>
    </source>
</evidence>
<evidence type="ECO:0000313" key="6">
    <source>
        <dbReference type="EMBL" id="MBB6627796.1"/>
    </source>
</evidence>
<dbReference type="GO" id="GO:0000976">
    <property type="term" value="F:transcription cis-regulatory region binding"/>
    <property type="evidence" value="ECO:0007669"/>
    <property type="project" value="TreeGrafter"/>
</dbReference>
<feature type="domain" description="HTH tetR-type" evidence="5">
    <location>
        <begin position="9"/>
        <end position="69"/>
    </location>
</feature>
<sequence>MGLRERHAAQTRELILGTALTLFTEQGYEATTMEEIAERADIGTSTLYRYFPTKDQLVIEPLALRGQMAAEVRARPADEPLDLALGHALTALLSTPRPDTERLDQLGAIMASTPVVQARLREEFEKERVMLGQAIAERLGRPEDDLFCLMTARFTTSVLELVGSRDSAGAAADNRTAIHETLDFLRDLLGRLHAEPPVLPRLGG</sequence>
<reference evidence="6 7" key="1">
    <citation type="submission" date="2020-08" db="EMBL/GenBank/DDBJ databases">
        <authorList>
            <person name="Seo M.-J."/>
        </authorList>
    </citation>
    <scope>NUCLEOTIDE SEQUENCE [LARGE SCALE GENOMIC DNA]</scope>
    <source>
        <strain evidence="6 7">KIGAM211</strain>
    </source>
</reference>
<dbReference type="GO" id="GO:0003700">
    <property type="term" value="F:DNA-binding transcription factor activity"/>
    <property type="evidence" value="ECO:0007669"/>
    <property type="project" value="TreeGrafter"/>
</dbReference>
<dbReference type="PANTHER" id="PTHR30055:SF238">
    <property type="entry name" value="MYCOFACTOCIN BIOSYNTHESIS TRANSCRIPTIONAL REGULATOR MFTR-RELATED"/>
    <property type="match status" value="1"/>
</dbReference>
<dbReference type="PRINTS" id="PR00455">
    <property type="entry name" value="HTHTETR"/>
</dbReference>
<dbReference type="AlphaFoldDB" id="A0A7X0RGA9"/>
<comment type="caution">
    <text evidence="6">The sequence shown here is derived from an EMBL/GenBank/DDBJ whole genome shotgun (WGS) entry which is preliminary data.</text>
</comment>
<keyword evidence="7" id="KW-1185">Reference proteome</keyword>
<protein>
    <submittedName>
        <fullName evidence="6">TetR family transcriptional regulator</fullName>
    </submittedName>
</protein>
<dbReference type="Pfam" id="PF17754">
    <property type="entry name" value="TetR_C_14"/>
    <property type="match status" value="1"/>
</dbReference>
<evidence type="ECO:0000256" key="1">
    <source>
        <dbReference type="ARBA" id="ARBA00023015"/>
    </source>
</evidence>
<evidence type="ECO:0000259" key="5">
    <source>
        <dbReference type="PROSITE" id="PS50977"/>
    </source>
</evidence>
<dbReference type="InterPro" id="IPR041347">
    <property type="entry name" value="MftR_C"/>
</dbReference>